<protein>
    <submittedName>
        <fullName evidence="1">Uncharacterized protein</fullName>
    </submittedName>
</protein>
<dbReference type="EMBL" id="CM020620">
    <property type="protein sequence ID" value="KAK1867519.1"/>
    <property type="molecule type" value="Genomic_DNA"/>
</dbReference>
<sequence length="370" mass="38427">MLASDQLPLYLRISHLTSMAFVSSVVLRTAVPPTGRGAADLRTCGLTPRASHLGRSANGLLSPLVPYVGRASAAATSTVAHPGLRMLGGFSLPFFGKKEEAGRVPLSLECGYVFLAHPEKQTGEDAFFIEGNALGVFDGVGGSANRGVDPRLFSQSLAALTAEGVAERGAANVVSCLIKAVEANPEAGASTAVVVGLDNVGRVFGVSLGDSGARIIRNGKIIKRSKEQSHAFNAPYQLSDLDVSDTVAMGSNIAGRVQEGDILLLASDGLFDNVEEAEILSVIGAANGDMVAAAETLGSVASDKSQLKTVDSPFARAAKKAGVRWRGGKMDDVTVLTARVVRDADNEPLSVLSLLPEKGTEPDEDALVEM</sequence>
<name>A0ACC3CC39_PYRYE</name>
<proteinExistence type="predicted"/>
<evidence type="ECO:0000313" key="2">
    <source>
        <dbReference type="Proteomes" id="UP000798662"/>
    </source>
</evidence>
<keyword evidence="2" id="KW-1185">Reference proteome</keyword>
<organism evidence="1 2">
    <name type="scientific">Pyropia yezoensis</name>
    <name type="common">Susabi-nori</name>
    <name type="synonym">Porphyra yezoensis</name>
    <dbReference type="NCBI Taxonomy" id="2788"/>
    <lineage>
        <taxon>Eukaryota</taxon>
        <taxon>Rhodophyta</taxon>
        <taxon>Bangiophyceae</taxon>
        <taxon>Bangiales</taxon>
        <taxon>Bangiaceae</taxon>
        <taxon>Pyropia</taxon>
    </lineage>
</organism>
<gene>
    <name evidence="1" type="ORF">I4F81_010026</name>
</gene>
<accession>A0ACC3CC39</accession>
<reference evidence="1" key="1">
    <citation type="submission" date="2019-11" db="EMBL/GenBank/DDBJ databases">
        <title>Nori genome reveals adaptations in red seaweeds to the harsh intertidal environment.</title>
        <authorList>
            <person name="Wang D."/>
            <person name="Mao Y."/>
        </authorList>
    </citation>
    <scope>NUCLEOTIDE SEQUENCE</scope>
    <source>
        <tissue evidence="1">Gametophyte</tissue>
    </source>
</reference>
<dbReference type="Proteomes" id="UP000798662">
    <property type="component" value="Chromosome 3"/>
</dbReference>
<comment type="caution">
    <text evidence="1">The sequence shown here is derived from an EMBL/GenBank/DDBJ whole genome shotgun (WGS) entry which is preliminary data.</text>
</comment>
<evidence type="ECO:0000313" key="1">
    <source>
        <dbReference type="EMBL" id="KAK1867519.1"/>
    </source>
</evidence>